<feature type="compositionally biased region" description="Polar residues" evidence="1">
    <location>
        <begin position="1"/>
        <end position="11"/>
    </location>
</feature>
<evidence type="ECO:0000313" key="3">
    <source>
        <dbReference type="Proteomes" id="UP000754883"/>
    </source>
</evidence>
<protein>
    <submittedName>
        <fullName evidence="2">Uncharacterized protein</fullName>
    </submittedName>
</protein>
<feature type="compositionally biased region" description="Polar residues" evidence="1">
    <location>
        <begin position="19"/>
        <end position="29"/>
    </location>
</feature>
<feature type="region of interest" description="Disordered" evidence="1">
    <location>
        <begin position="1"/>
        <end position="29"/>
    </location>
</feature>
<gene>
    <name evidence="2" type="ORF">CBYS24578_00011398</name>
</gene>
<evidence type="ECO:0000313" key="2">
    <source>
        <dbReference type="EMBL" id="CAH0003049.1"/>
    </source>
</evidence>
<dbReference type="Proteomes" id="UP000754883">
    <property type="component" value="Unassembled WGS sequence"/>
</dbReference>
<dbReference type="EMBL" id="CABFNO020001563">
    <property type="protein sequence ID" value="CAH0003049.1"/>
    <property type="molecule type" value="Genomic_DNA"/>
</dbReference>
<comment type="caution">
    <text evidence="2">The sequence shown here is derived from an EMBL/GenBank/DDBJ whole genome shotgun (WGS) entry which is preliminary data.</text>
</comment>
<reference evidence="2" key="1">
    <citation type="submission" date="2021-10" db="EMBL/GenBank/DDBJ databases">
        <authorList>
            <person name="Piombo E."/>
        </authorList>
    </citation>
    <scope>NUCLEOTIDE SEQUENCE</scope>
</reference>
<name>A0A9N9UWW9_9HYPO</name>
<proteinExistence type="predicted"/>
<keyword evidence="3" id="KW-1185">Reference proteome</keyword>
<accession>A0A9N9UWW9</accession>
<feature type="compositionally biased region" description="Basic and acidic residues" evidence="1">
    <location>
        <begin position="70"/>
        <end position="82"/>
    </location>
</feature>
<feature type="region of interest" description="Disordered" evidence="1">
    <location>
        <begin position="70"/>
        <end position="90"/>
    </location>
</feature>
<evidence type="ECO:0000256" key="1">
    <source>
        <dbReference type="SAM" id="MobiDB-lite"/>
    </source>
</evidence>
<organism evidence="2 3">
    <name type="scientific">Clonostachys byssicola</name>
    <dbReference type="NCBI Taxonomy" id="160290"/>
    <lineage>
        <taxon>Eukaryota</taxon>
        <taxon>Fungi</taxon>
        <taxon>Dikarya</taxon>
        <taxon>Ascomycota</taxon>
        <taxon>Pezizomycotina</taxon>
        <taxon>Sordariomycetes</taxon>
        <taxon>Hypocreomycetidae</taxon>
        <taxon>Hypocreales</taxon>
        <taxon>Bionectriaceae</taxon>
        <taxon>Clonostachys</taxon>
    </lineage>
</organism>
<sequence length="90" mass="9836">MACGNWATSADSWPPSGPPTESSECASGDQQDEFWASGSVVACWRETLQPTIFWTVAKCVRFRSEKLRSEGIKTEEGDKRMAEGGSGFLN</sequence>
<dbReference type="AlphaFoldDB" id="A0A9N9UWW9"/>